<comment type="caution">
    <text evidence="1">The sequence shown here is derived from an EMBL/GenBank/DDBJ whole genome shotgun (WGS) entry which is preliminary data.</text>
</comment>
<reference evidence="1 2" key="1">
    <citation type="submission" date="2022-05" db="EMBL/GenBank/DDBJ databases">
        <authorList>
            <consortium name="Genoscope - CEA"/>
            <person name="William W."/>
        </authorList>
    </citation>
    <scope>NUCLEOTIDE SEQUENCE [LARGE SCALE GENOMIC DNA]</scope>
</reference>
<evidence type="ECO:0000313" key="2">
    <source>
        <dbReference type="Proteomes" id="UP001159427"/>
    </source>
</evidence>
<protein>
    <submittedName>
        <fullName evidence="1">Uncharacterized protein</fullName>
    </submittedName>
</protein>
<evidence type="ECO:0000313" key="1">
    <source>
        <dbReference type="EMBL" id="CAH3029971.1"/>
    </source>
</evidence>
<dbReference type="EMBL" id="CALNXI010000603">
    <property type="protein sequence ID" value="CAH3029971.1"/>
    <property type="molecule type" value="Genomic_DNA"/>
</dbReference>
<name>A0ABN8MJS3_9CNID</name>
<gene>
    <name evidence="1" type="ORF">PEVE_00037166</name>
</gene>
<sequence>MVMMNGGVANTPVALLSNHVQSALAAMASHYRCCDFVLQCLVRMPRRLAQAVGMKTNQLLLPVAEVSKKINKVSNRSSFHDSSDVHCLYNLSYLYRLSVASDWFGNKYKAGFLPARQNVNDITVLSEEASIKVDDEEDAVIVNVDTSLEQSPSVALGTENEDECRAVIEQIRREEFGIGLELGEVESKLRGARVAQWCEHSSPTNVARVRILALTPYVG</sequence>
<proteinExistence type="predicted"/>
<dbReference type="Proteomes" id="UP001159427">
    <property type="component" value="Unassembled WGS sequence"/>
</dbReference>
<organism evidence="1 2">
    <name type="scientific">Porites evermanni</name>
    <dbReference type="NCBI Taxonomy" id="104178"/>
    <lineage>
        <taxon>Eukaryota</taxon>
        <taxon>Metazoa</taxon>
        <taxon>Cnidaria</taxon>
        <taxon>Anthozoa</taxon>
        <taxon>Hexacorallia</taxon>
        <taxon>Scleractinia</taxon>
        <taxon>Fungiina</taxon>
        <taxon>Poritidae</taxon>
        <taxon>Porites</taxon>
    </lineage>
</organism>
<accession>A0ABN8MJS3</accession>
<keyword evidence="2" id="KW-1185">Reference proteome</keyword>